<name>B0DBC0_LACBS</name>
<dbReference type="EMBL" id="DS547102">
    <property type="protein sequence ID" value="EDR08165.1"/>
    <property type="molecule type" value="Genomic_DNA"/>
</dbReference>
<protein>
    <submittedName>
        <fullName evidence="1">Predicted protein</fullName>
    </submittedName>
</protein>
<dbReference type="KEGG" id="lbc:LACBIDRAFT_297499"/>
<dbReference type="HOGENOM" id="CLU_3087626_0_0_1"/>
<dbReference type="InParanoid" id="B0DBC0"/>
<evidence type="ECO:0000313" key="2">
    <source>
        <dbReference type="Proteomes" id="UP000001194"/>
    </source>
</evidence>
<dbReference type="RefSeq" id="XP_001881235.1">
    <property type="nucleotide sequence ID" value="XM_001881200.1"/>
</dbReference>
<accession>B0DBC0</accession>
<gene>
    <name evidence="1" type="ORF">LACBIDRAFT_297499</name>
</gene>
<sequence>MTGQQLVLFGNSSDRHSHQSSEIFTTKFTTLCGTFHLLPRAEKIQVYFLYLY</sequence>
<evidence type="ECO:0000313" key="1">
    <source>
        <dbReference type="EMBL" id="EDR08165.1"/>
    </source>
</evidence>
<dbReference type="AlphaFoldDB" id="B0DBC0"/>
<dbReference type="GeneID" id="6076635"/>
<proteinExistence type="predicted"/>
<dbReference type="OrthoDB" id="760868at2759"/>
<keyword evidence="2" id="KW-1185">Reference proteome</keyword>
<reference evidence="1 2" key="1">
    <citation type="journal article" date="2008" name="Nature">
        <title>The genome of Laccaria bicolor provides insights into mycorrhizal symbiosis.</title>
        <authorList>
            <person name="Martin F."/>
            <person name="Aerts A."/>
            <person name="Ahren D."/>
            <person name="Brun A."/>
            <person name="Danchin E.G.J."/>
            <person name="Duchaussoy F."/>
            <person name="Gibon J."/>
            <person name="Kohler A."/>
            <person name="Lindquist E."/>
            <person name="Pereda V."/>
            <person name="Salamov A."/>
            <person name="Shapiro H.J."/>
            <person name="Wuyts J."/>
            <person name="Blaudez D."/>
            <person name="Buee M."/>
            <person name="Brokstein P."/>
            <person name="Canbaeck B."/>
            <person name="Cohen D."/>
            <person name="Courty P.E."/>
            <person name="Coutinho P.M."/>
            <person name="Delaruelle C."/>
            <person name="Detter J.C."/>
            <person name="Deveau A."/>
            <person name="DiFazio S."/>
            <person name="Duplessis S."/>
            <person name="Fraissinet-Tachet L."/>
            <person name="Lucic E."/>
            <person name="Frey-Klett P."/>
            <person name="Fourrey C."/>
            <person name="Feussner I."/>
            <person name="Gay G."/>
            <person name="Grimwood J."/>
            <person name="Hoegger P.J."/>
            <person name="Jain P."/>
            <person name="Kilaru S."/>
            <person name="Labbe J."/>
            <person name="Lin Y.C."/>
            <person name="Legue V."/>
            <person name="Le Tacon F."/>
            <person name="Marmeisse R."/>
            <person name="Melayah D."/>
            <person name="Montanini B."/>
            <person name="Muratet M."/>
            <person name="Nehls U."/>
            <person name="Niculita-Hirzel H."/>
            <person name="Oudot-Le Secq M.P."/>
            <person name="Peter M."/>
            <person name="Quesneville H."/>
            <person name="Rajashekar B."/>
            <person name="Reich M."/>
            <person name="Rouhier N."/>
            <person name="Schmutz J."/>
            <person name="Yin T."/>
            <person name="Chalot M."/>
            <person name="Henrissat B."/>
            <person name="Kuees U."/>
            <person name="Lucas S."/>
            <person name="Van de Peer Y."/>
            <person name="Podila G.K."/>
            <person name="Polle A."/>
            <person name="Pukkila P.J."/>
            <person name="Richardson P.M."/>
            <person name="Rouze P."/>
            <person name="Sanders I.R."/>
            <person name="Stajich J.E."/>
            <person name="Tunlid A."/>
            <person name="Tuskan G."/>
            <person name="Grigoriev I.V."/>
        </authorList>
    </citation>
    <scope>NUCLEOTIDE SEQUENCE [LARGE SCALE GENOMIC DNA]</scope>
    <source>
        <strain evidence="2">S238N-H82 / ATCC MYA-4686</strain>
    </source>
</reference>
<dbReference type="Proteomes" id="UP000001194">
    <property type="component" value="Unassembled WGS sequence"/>
</dbReference>
<organism evidence="2">
    <name type="scientific">Laccaria bicolor (strain S238N-H82 / ATCC MYA-4686)</name>
    <name type="common">Bicoloured deceiver</name>
    <name type="synonym">Laccaria laccata var. bicolor</name>
    <dbReference type="NCBI Taxonomy" id="486041"/>
    <lineage>
        <taxon>Eukaryota</taxon>
        <taxon>Fungi</taxon>
        <taxon>Dikarya</taxon>
        <taxon>Basidiomycota</taxon>
        <taxon>Agaricomycotina</taxon>
        <taxon>Agaricomycetes</taxon>
        <taxon>Agaricomycetidae</taxon>
        <taxon>Agaricales</taxon>
        <taxon>Agaricineae</taxon>
        <taxon>Hydnangiaceae</taxon>
        <taxon>Laccaria</taxon>
    </lineage>
</organism>